<evidence type="ECO:0000313" key="1">
    <source>
        <dbReference type="EMBL" id="MDX8416943.1"/>
    </source>
</evidence>
<dbReference type="Proteomes" id="UP001285244">
    <property type="component" value="Unassembled WGS sequence"/>
</dbReference>
<dbReference type="EMBL" id="JALBUS010000004">
    <property type="protein sequence ID" value="MDX8416943.1"/>
    <property type="molecule type" value="Genomic_DNA"/>
</dbReference>
<keyword evidence="2" id="KW-1185">Reference proteome</keyword>
<accession>A0ABU4WK64</accession>
<gene>
    <name evidence="1" type="ORF">MOZ64_03685</name>
</gene>
<sequence>MLEDAKIELSILDDNDISFSKSDLELIYDYNALSNKPKINDIELVGNKKSNDLHLQDEMSVISDTDIDKIIYGM</sequence>
<dbReference type="RefSeq" id="WP_320325255.1">
    <property type="nucleotide sequence ID" value="NZ_JALBUS010000004.1"/>
</dbReference>
<comment type="caution">
    <text evidence="1">The sequence shown here is derived from an EMBL/GenBank/DDBJ whole genome shotgun (WGS) entry which is preliminary data.</text>
</comment>
<name>A0ABU4WK64_9FIRM</name>
<organism evidence="1 2">
    <name type="scientific">Absicoccus intestinalis</name>
    <dbReference type="NCBI Taxonomy" id="2926319"/>
    <lineage>
        <taxon>Bacteria</taxon>
        <taxon>Bacillati</taxon>
        <taxon>Bacillota</taxon>
        <taxon>Erysipelotrichia</taxon>
        <taxon>Erysipelotrichales</taxon>
        <taxon>Erysipelotrichaceae</taxon>
        <taxon>Absicoccus</taxon>
    </lineage>
</organism>
<evidence type="ECO:0000313" key="2">
    <source>
        <dbReference type="Proteomes" id="UP001285244"/>
    </source>
</evidence>
<protein>
    <submittedName>
        <fullName evidence="1">Uncharacterized protein</fullName>
    </submittedName>
</protein>
<reference evidence="1 2" key="1">
    <citation type="submission" date="2022-03" db="EMBL/GenBank/DDBJ databases">
        <title>Novel taxa within the pig intestine.</title>
        <authorList>
            <person name="Wylensek D."/>
            <person name="Bishof K."/>
            <person name="Afrizal A."/>
            <person name="Clavel T."/>
        </authorList>
    </citation>
    <scope>NUCLEOTIDE SEQUENCE [LARGE SCALE GENOMIC DNA]</scope>
    <source>
        <strain evidence="1 2">Cla-KB-P134</strain>
    </source>
</reference>
<proteinExistence type="predicted"/>